<dbReference type="EMBL" id="CAEZWR010000028">
    <property type="protein sequence ID" value="CAB4658150.1"/>
    <property type="molecule type" value="Genomic_DNA"/>
</dbReference>
<dbReference type="Pfam" id="PF10698">
    <property type="entry name" value="DUF2505"/>
    <property type="match status" value="1"/>
</dbReference>
<accession>A0A6J7GIT4</accession>
<protein>
    <submittedName>
        <fullName evidence="3">Unannotated protein</fullName>
    </submittedName>
</protein>
<evidence type="ECO:0000313" key="1">
    <source>
        <dbReference type="EMBL" id="CAB4614163.1"/>
    </source>
</evidence>
<gene>
    <name evidence="1" type="ORF">UFOPK1908_00260</name>
    <name evidence="2" type="ORF">UFOPK2282_00365</name>
    <name evidence="3" type="ORF">UFOPK3576_00822</name>
</gene>
<sequence>MKFEQIYPTDVTTIRAMLVNPAYIQARAVATGALTIESSVATEPNGQTTVVITRSLPSEMPAFAAAIVGDTLTITETQVWQPEFLGQCFGNFSVTFSAPLTFTGTASITTDEANTVITTEGDLKASIPFMGGKVENLAKEQTQRYLRKEQEFALTWLREH</sequence>
<evidence type="ECO:0000313" key="2">
    <source>
        <dbReference type="EMBL" id="CAB4658150.1"/>
    </source>
</evidence>
<dbReference type="EMBL" id="CAFBMO010000028">
    <property type="protein sequence ID" value="CAB4906916.1"/>
    <property type="molecule type" value="Genomic_DNA"/>
</dbReference>
<dbReference type="EMBL" id="CAEZVB010000005">
    <property type="protein sequence ID" value="CAB4614163.1"/>
    <property type="molecule type" value="Genomic_DNA"/>
</dbReference>
<dbReference type="AlphaFoldDB" id="A0A6J7GIT4"/>
<reference evidence="3" key="1">
    <citation type="submission" date="2020-05" db="EMBL/GenBank/DDBJ databases">
        <authorList>
            <person name="Chiriac C."/>
            <person name="Salcher M."/>
            <person name="Ghai R."/>
            <person name="Kavagutti S V."/>
        </authorList>
    </citation>
    <scope>NUCLEOTIDE SEQUENCE</scope>
</reference>
<evidence type="ECO:0000313" key="3">
    <source>
        <dbReference type="EMBL" id="CAB4906916.1"/>
    </source>
</evidence>
<name>A0A6J7GIT4_9ZZZZ</name>
<proteinExistence type="predicted"/>
<dbReference type="InterPro" id="IPR019639">
    <property type="entry name" value="DUF2505"/>
</dbReference>
<organism evidence="3">
    <name type="scientific">freshwater metagenome</name>
    <dbReference type="NCBI Taxonomy" id="449393"/>
    <lineage>
        <taxon>unclassified sequences</taxon>
        <taxon>metagenomes</taxon>
        <taxon>ecological metagenomes</taxon>
    </lineage>
</organism>